<dbReference type="Proteomes" id="UP001279734">
    <property type="component" value="Unassembled WGS sequence"/>
</dbReference>
<dbReference type="EMBL" id="BSYO01000041">
    <property type="protein sequence ID" value="GMH31787.1"/>
    <property type="molecule type" value="Genomic_DNA"/>
</dbReference>
<protein>
    <submittedName>
        <fullName evidence="1">Uncharacterized protein</fullName>
    </submittedName>
</protein>
<keyword evidence="2" id="KW-1185">Reference proteome</keyword>
<comment type="caution">
    <text evidence="1">The sequence shown here is derived from an EMBL/GenBank/DDBJ whole genome shotgun (WGS) entry which is preliminary data.</text>
</comment>
<evidence type="ECO:0000313" key="2">
    <source>
        <dbReference type="Proteomes" id="UP001279734"/>
    </source>
</evidence>
<evidence type="ECO:0000313" key="1">
    <source>
        <dbReference type="EMBL" id="GMH31787.1"/>
    </source>
</evidence>
<gene>
    <name evidence="1" type="ORF">Nepgr_033631</name>
</gene>
<proteinExistence type="predicted"/>
<accession>A0AAD3TMU7</accession>
<dbReference type="AlphaFoldDB" id="A0AAD3TMU7"/>
<reference evidence="1" key="1">
    <citation type="submission" date="2023-05" db="EMBL/GenBank/DDBJ databases">
        <title>Nepenthes gracilis genome sequencing.</title>
        <authorList>
            <person name="Fukushima K."/>
        </authorList>
    </citation>
    <scope>NUCLEOTIDE SEQUENCE</scope>
    <source>
        <strain evidence="1">SING2019-196</strain>
    </source>
</reference>
<sequence>MKQLADRISFAECGCCLESCWACIGSSVSVGGLAGFAEDEPPAQFLEFLPIGCELLLVMGRWKSCRRLLPPVSTGMHNLYLDCAVVHEFSLLECGSFCCGLDDMDYAPVLMWIHDGLQCRLRCIGR</sequence>
<organism evidence="1 2">
    <name type="scientific">Nepenthes gracilis</name>
    <name type="common">Slender pitcher plant</name>
    <dbReference type="NCBI Taxonomy" id="150966"/>
    <lineage>
        <taxon>Eukaryota</taxon>
        <taxon>Viridiplantae</taxon>
        <taxon>Streptophyta</taxon>
        <taxon>Embryophyta</taxon>
        <taxon>Tracheophyta</taxon>
        <taxon>Spermatophyta</taxon>
        <taxon>Magnoliopsida</taxon>
        <taxon>eudicotyledons</taxon>
        <taxon>Gunneridae</taxon>
        <taxon>Pentapetalae</taxon>
        <taxon>Caryophyllales</taxon>
        <taxon>Nepenthaceae</taxon>
        <taxon>Nepenthes</taxon>
    </lineage>
</organism>
<name>A0AAD3TMU7_NEPGR</name>